<gene>
    <name evidence="2" type="ORF">NDU88_005586</name>
</gene>
<name>A0AAV7WVM9_PLEWA</name>
<feature type="region of interest" description="Disordered" evidence="1">
    <location>
        <begin position="69"/>
        <end position="126"/>
    </location>
</feature>
<dbReference type="AlphaFoldDB" id="A0AAV7WVM9"/>
<evidence type="ECO:0000313" key="2">
    <source>
        <dbReference type="EMBL" id="KAJ1218000.1"/>
    </source>
</evidence>
<reference evidence="2" key="1">
    <citation type="journal article" date="2022" name="bioRxiv">
        <title>Sequencing and chromosome-scale assembly of the giantPleurodeles waltlgenome.</title>
        <authorList>
            <person name="Brown T."/>
            <person name="Elewa A."/>
            <person name="Iarovenko S."/>
            <person name="Subramanian E."/>
            <person name="Araus A.J."/>
            <person name="Petzold A."/>
            <person name="Susuki M."/>
            <person name="Suzuki K.-i.T."/>
            <person name="Hayashi T."/>
            <person name="Toyoda A."/>
            <person name="Oliveira C."/>
            <person name="Osipova E."/>
            <person name="Leigh N.D."/>
            <person name="Simon A."/>
            <person name="Yun M.H."/>
        </authorList>
    </citation>
    <scope>NUCLEOTIDE SEQUENCE</scope>
    <source>
        <strain evidence="2">20211129_DDA</strain>
        <tissue evidence="2">Liver</tissue>
    </source>
</reference>
<evidence type="ECO:0000256" key="1">
    <source>
        <dbReference type="SAM" id="MobiDB-lite"/>
    </source>
</evidence>
<comment type="caution">
    <text evidence="2">The sequence shown here is derived from an EMBL/GenBank/DDBJ whole genome shotgun (WGS) entry which is preliminary data.</text>
</comment>
<proteinExistence type="predicted"/>
<protein>
    <submittedName>
        <fullName evidence="2">Uncharacterized protein</fullName>
    </submittedName>
</protein>
<dbReference type="Proteomes" id="UP001066276">
    <property type="component" value="Chromosome 1_1"/>
</dbReference>
<organism evidence="2 3">
    <name type="scientific">Pleurodeles waltl</name>
    <name type="common">Iberian ribbed newt</name>
    <dbReference type="NCBI Taxonomy" id="8319"/>
    <lineage>
        <taxon>Eukaryota</taxon>
        <taxon>Metazoa</taxon>
        <taxon>Chordata</taxon>
        <taxon>Craniata</taxon>
        <taxon>Vertebrata</taxon>
        <taxon>Euteleostomi</taxon>
        <taxon>Amphibia</taxon>
        <taxon>Batrachia</taxon>
        <taxon>Caudata</taxon>
        <taxon>Salamandroidea</taxon>
        <taxon>Salamandridae</taxon>
        <taxon>Pleurodelinae</taxon>
        <taxon>Pleurodeles</taxon>
    </lineage>
</organism>
<keyword evidence="3" id="KW-1185">Reference proteome</keyword>
<evidence type="ECO:0000313" key="3">
    <source>
        <dbReference type="Proteomes" id="UP001066276"/>
    </source>
</evidence>
<accession>A0AAV7WVM9</accession>
<sequence length="126" mass="13182">MKADQANMCRVFTVSNSSGLMGRNASRKAKLINEQTKGAFHTAVPSWERTSALASDDNAEEVVAEIETNVDGPGDAPGSSLDACATNDVHKGETESEVVIDHGALPNVTSPLQHNSAEDSLASTTV</sequence>
<dbReference type="EMBL" id="JANPWB010000001">
    <property type="protein sequence ID" value="KAJ1218000.1"/>
    <property type="molecule type" value="Genomic_DNA"/>
</dbReference>